<feature type="domain" description="Fe-S metabolism associated" evidence="1">
    <location>
        <begin position="2"/>
        <end position="51"/>
    </location>
</feature>
<dbReference type="BioCyc" id="HINF375063:G119K-1214-MONOMER"/>
<proteinExistence type="predicted"/>
<protein>
    <submittedName>
        <fullName evidence="2">Predicted SufE protein probably involved in Fe-S center assembly</fullName>
    </submittedName>
</protein>
<gene>
    <name evidence="2" type="ORF">CGSHiR3021_04567</name>
</gene>
<accession>A4NYL5</accession>
<evidence type="ECO:0000313" key="2">
    <source>
        <dbReference type="EMBL" id="EDK13748.1"/>
    </source>
</evidence>
<reference evidence="2 3" key="1">
    <citation type="journal article" date="2007" name="Genome Biol.">
        <title>Characterization and modeling of the Haemophilus influenzae core and supragenomes based on the complete genomic sequences of Rd and 12 clinical nontypeable strains.</title>
        <authorList>
            <person name="Hogg J.S."/>
            <person name="Hu F.Z."/>
            <person name="Janto B."/>
            <person name="Boissy R."/>
            <person name="Hayes J."/>
            <person name="Keefe R."/>
            <person name="Post J.C."/>
            <person name="Ehrlich G.D."/>
        </authorList>
    </citation>
    <scope>NUCLEOTIDE SEQUENCE [LARGE SCALE GENOMIC DNA]</scope>
    <source>
        <strain evidence="2 3">22.4-21</strain>
    </source>
</reference>
<dbReference type="InterPro" id="IPR003808">
    <property type="entry name" value="Fe-S_metab-assoc_dom"/>
</dbReference>
<evidence type="ECO:0000313" key="3">
    <source>
        <dbReference type="Proteomes" id="UP000005596"/>
    </source>
</evidence>
<sequence length="54" mass="6418">MIEQLKQAKNWEDRYRLIIQAGKNLPRPSDNELAQMQPITGCEAQMWFQIMPKK</sequence>
<name>A4NYL5_HAEIF</name>
<dbReference type="EMBL" id="AAZJ01000006">
    <property type="protein sequence ID" value="EDK13748.1"/>
    <property type="molecule type" value="Genomic_DNA"/>
</dbReference>
<dbReference type="SUPFAM" id="SSF82649">
    <property type="entry name" value="SufE/NifU"/>
    <property type="match status" value="1"/>
</dbReference>
<dbReference type="AlphaFoldDB" id="A4NYL5"/>
<dbReference type="Gene3D" id="3.90.1010.10">
    <property type="match status" value="1"/>
</dbReference>
<evidence type="ECO:0000259" key="1">
    <source>
        <dbReference type="Pfam" id="PF02657"/>
    </source>
</evidence>
<dbReference type="Pfam" id="PF02657">
    <property type="entry name" value="SufE"/>
    <property type="match status" value="1"/>
</dbReference>
<organism evidence="2 3">
    <name type="scientific">Haemophilus influenzae 22.4-21</name>
    <dbReference type="NCBI Taxonomy" id="375063"/>
    <lineage>
        <taxon>Bacteria</taxon>
        <taxon>Pseudomonadati</taxon>
        <taxon>Pseudomonadota</taxon>
        <taxon>Gammaproteobacteria</taxon>
        <taxon>Pasteurellales</taxon>
        <taxon>Pasteurellaceae</taxon>
        <taxon>Haemophilus</taxon>
    </lineage>
</organism>
<dbReference type="Proteomes" id="UP000005596">
    <property type="component" value="Unassembled WGS sequence"/>
</dbReference>